<dbReference type="KEGG" id="aeh:Mlg_2171"/>
<dbReference type="InterPro" id="IPR001633">
    <property type="entry name" value="EAL_dom"/>
</dbReference>
<dbReference type="OrthoDB" id="9812358at2"/>
<feature type="domain" description="Response regulatory" evidence="2">
    <location>
        <begin position="7"/>
        <end position="127"/>
    </location>
</feature>
<evidence type="ECO:0000256" key="1">
    <source>
        <dbReference type="PROSITE-ProRule" id="PRU00169"/>
    </source>
</evidence>
<dbReference type="eggNOG" id="COG0745">
    <property type="taxonomic scope" value="Bacteria"/>
</dbReference>
<proteinExistence type="predicted"/>
<dbReference type="GO" id="GO:0071111">
    <property type="term" value="F:cyclic-guanylate-specific phosphodiesterase activity"/>
    <property type="evidence" value="ECO:0007669"/>
    <property type="project" value="InterPro"/>
</dbReference>
<evidence type="ECO:0000259" key="3">
    <source>
        <dbReference type="PROSITE" id="PS50883"/>
    </source>
</evidence>
<name>Q0A6M4_ALKEH</name>
<feature type="domain" description="EAL" evidence="3">
    <location>
        <begin position="140"/>
        <end position="393"/>
    </location>
</feature>
<dbReference type="SUPFAM" id="SSF141868">
    <property type="entry name" value="EAL domain-like"/>
    <property type="match status" value="1"/>
</dbReference>
<dbReference type="SUPFAM" id="SSF52172">
    <property type="entry name" value="CheY-like"/>
    <property type="match status" value="1"/>
</dbReference>
<evidence type="ECO:0000259" key="2">
    <source>
        <dbReference type="PROSITE" id="PS50110"/>
    </source>
</evidence>
<gene>
    <name evidence="4" type="ordered locus">Mlg_2171</name>
</gene>
<dbReference type="Gene3D" id="3.20.20.450">
    <property type="entry name" value="EAL domain"/>
    <property type="match status" value="1"/>
</dbReference>
<dbReference type="EMBL" id="CP000453">
    <property type="protein sequence ID" value="ABI57513.1"/>
    <property type="molecule type" value="Genomic_DNA"/>
</dbReference>
<evidence type="ECO:0000313" key="5">
    <source>
        <dbReference type="Proteomes" id="UP000001962"/>
    </source>
</evidence>
<dbReference type="InterPro" id="IPR050706">
    <property type="entry name" value="Cyclic-di-GMP_PDE-like"/>
</dbReference>
<dbReference type="CDD" id="cd01948">
    <property type="entry name" value="EAL"/>
    <property type="match status" value="1"/>
</dbReference>
<dbReference type="Pfam" id="PF00072">
    <property type="entry name" value="Response_reg"/>
    <property type="match status" value="1"/>
</dbReference>
<dbReference type="InterPro" id="IPR011006">
    <property type="entry name" value="CheY-like_superfamily"/>
</dbReference>
<dbReference type="AlphaFoldDB" id="Q0A6M4"/>
<dbReference type="RefSeq" id="WP_011629907.1">
    <property type="nucleotide sequence ID" value="NC_008340.1"/>
</dbReference>
<reference evidence="5" key="1">
    <citation type="submission" date="2006-08" db="EMBL/GenBank/DDBJ databases">
        <title>Complete sequence of Alkalilimnicola ehrilichei MLHE-1.</title>
        <authorList>
            <person name="Copeland A."/>
            <person name="Lucas S."/>
            <person name="Lapidus A."/>
            <person name="Barry K."/>
            <person name="Detter J.C."/>
            <person name="Glavina del Rio T."/>
            <person name="Hammon N."/>
            <person name="Israni S."/>
            <person name="Dalin E."/>
            <person name="Tice H."/>
            <person name="Pitluck S."/>
            <person name="Sims D."/>
            <person name="Brettin T."/>
            <person name="Bruce D."/>
            <person name="Han C."/>
            <person name="Tapia R."/>
            <person name="Gilna P."/>
            <person name="Schmutz J."/>
            <person name="Larimer F."/>
            <person name="Land M."/>
            <person name="Hauser L."/>
            <person name="Kyrpides N."/>
            <person name="Mikhailova N."/>
            <person name="Oremland R.S."/>
            <person name="Hoeft S.E."/>
            <person name="Switzer-Blum J."/>
            <person name="Kulp T."/>
            <person name="King G."/>
            <person name="Tabita R."/>
            <person name="Witte B."/>
            <person name="Santini J.M."/>
            <person name="Basu P."/>
            <person name="Hollibaugh J.T."/>
            <person name="Xie G."/>
            <person name="Stolz J.F."/>
            <person name="Richardson P."/>
        </authorList>
    </citation>
    <scope>NUCLEOTIDE SEQUENCE [LARGE SCALE GENOMIC DNA]</scope>
    <source>
        <strain evidence="5">ATCC BAA-1101 / DSM 17681 / MLHE-1</strain>
    </source>
</reference>
<dbReference type="Gene3D" id="3.40.50.2300">
    <property type="match status" value="1"/>
</dbReference>
<organism evidence="4 5">
    <name type="scientific">Alkalilimnicola ehrlichii (strain ATCC BAA-1101 / DSM 17681 / MLHE-1)</name>
    <dbReference type="NCBI Taxonomy" id="187272"/>
    <lineage>
        <taxon>Bacteria</taxon>
        <taxon>Pseudomonadati</taxon>
        <taxon>Pseudomonadota</taxon>
        <taxon>Gammaproteobacteria</taxon>
        <taxon>Chromatiales</taxon>
        <taxon>Ectothiorhodospiraceae</taxon>
        <taxon>Alkalilimnicola</taxon>
    </lineage>
</organism>
<sequence length="408" mass="44855">MDIPNRTILVVDDDKDFAEEIEQFLLNFDSQVQKAHSINQARAITTRQAFDLVLVDLSLPDGDGLDLLAHLARVAAPDTAVALISGSDDGLRQAATDLANDMGLTVLGHLSKPVDLPALQALLDTLKTDRGHRRHPTVSSPIPADELENAIRSGKLRPYYQPQFDLKSGHRVGFEALLRYQRSPDDAPVMPGQLREHMEGHRFAQAIFWSMLTSVAREIKHFRLTDTPQKVSVNAPAVVFSQPDFPQRVKAHIAAFGIAPRQITLEITENDPDLSLDCRTSIIRTRLQGFGLSLDDFGTGYASFERAEALPITEIKMDRTLLKATETDRGQNDILRSIARFFNGRGITTVMEGIENRALLATARSLGFTVGQGYGLGLPEPAETAFKKHYTTQGLASDPDAAGGQPER</sequence>
<dbReference type="PROSITE" id="PS50110">
    <property type="entry name" value="RESPONSE_REGULATORY"/>
    <property type="match status" value="1"/>
</dbReference>
<dbReference type="SMART" id="SM00052">
    <property type="entry name" value="EAL"/>
    <property type="match status" value="1"/>
</dbReference>
<accession>Q0A6M4</accession>
<dbReference type="PROSITE" id="PS50883">
    <property type="entry name" value="EAL"/>
    <property type="match status" value="1"/>
</dbReference>
<dbReference type="HOGENOM" id="CLU_000445_70_2_6"/>
<dbReference type="GO" id="GO:0000160">
    <property type="term" value="P:phosphorelay signal transduction system"/>
    <property type="evidence" value="ECO:0007669"/>
    <property type="project" value="InterPro"/>
</dbReference>
<dbReference type="Proteomes" id="UP000001962">
    <property type="component" value="Chromosome"/>
</dbReference>
<keyword evidence="5" id="KW-1185">Reference proteome</keyword>
<dbReference type="InterPro" id="IPR001789">
    <property type="entry name" value="Sig_transdc_resp-reg_receiver"/>
</dbReference>
<dbReference type="SMART" id="SM00448">
    <property type="entry name" value="REC"/>
    <property type="match status" value="1"/>
</dbReference>
<keyword evidence="1" id="KW-0597">Phosphoprotein</keyword>
<protein>
    <submittedName>
        <fullName evidence="4">Response regulator receiver modulated diguanylate phosphodiesterase</fullName>
    </submittedName>
</protein>
<feature type="modified residue" description="4-aspartylphosphate" evidence="1">
    <location>
        <position position="56"/>
    </location>
</feature>
<dbReference type="InterPro" id="IPR035919">
    <property type="entry name" value="EAL_sf"/>
</dbReference>
<dbReference type="eggNOG" id="COG2200">
    <property type="taxonomic scope" value="Bacteria"/>
</dbReference>
<dbReference type="Pfam" id="PF00563">
    <property type="entry name" value="EAL"/>
    <property type="match status" value="1"/>
</dbReference>
<dbReference type="PANTHER" id="PTHR33121">
    <property type="entry name" value="CYCLIC DI-GMP PHOSPHODIESTERASE PDEF"/>
    <property type="match status" value="1"/>
</dbReference>
<evidence type="ECO:0000313" key="4">
    <source>
        <dbReference type="EMBL" id="ABI57513.1"/>
    </source>
</evidence>
<dbReference type="PANTHER" id="PTHR33121:SF79">
    <property type="entry name" value="CYCLIC DI-GMP PHOSPHODIESTERASE PDED-RELATED"/>
    <property type="match status" value="1"/>
</dbReference>